<keyword evidence="3" id="KW-1185">Reference proteome</keyword>
<reference evidence="3" key="1">
    <citation type="journal article" date="2015" name="Genome Announc.">
        <title>Draft Genome Sequence of an Anaerobic Ammonium-Oxidizing Bacterium, "Candidatus Brocadia sinica".</title>
        <authorList>
            <person name="Oshiki M."/>
            <person name="Shinyako-Hata K."/>
            <person name="Satoh H."/>
            <person name="Okabe S."/>
        </authorList>
    </citation>
    <scope>NUCLEOTIDE SEQUENCE [LARGE SCALE GENOMIC DNA]</scope>
    <source>
        <strain evidence="3">JPN1</strain>
    </source>
</reference>
<keyword evidence="1" id="KW-0732">Signal</keyword>
<evidence type="ECO:0000256" key="1">
    <source>
        <dbReference type="SAM" id="SignalP"/>
    </source>
</evidence>
<feature type="signal peptide" evidence="1">
    <location>
        <begin position="1"/>
        <end position="22"/>
    </location>
</feature>
<dbReference type="EMBL" id="BAFN01000001">
    <property type="protein sequence ID" value="GAN34263.1"/>
    <property type="molecule type" value="Genomic_DNA"/>
</dbReference>
<organism evidence="2 3">
    <name type="scientific">Candidatus Brocadia sinica JPN1</name>
    <dbReference type="NCBI Taxonomy" id="1197129"/>
    <lineage>
        <taxon>Bacteria</taxon>
        <taxon>Pseudomonadati</taxon>
        <taxon>Planctomycetota</taxon>
        <taxon>Candidatus Brocadiia</taxon>
        <taxon>Candidatus Brocadiales</taxon>
        <taxon>Candidatus Brocadiaceae</taxon>
        <taxon>Candidatus Brocadia</taxon>
    </lineage>
</organism>
<feature type="chain" id="PRO_5047522595" evidence="1">
    <location>
        <begin position="23"/>
        <end position="326"/>
    </location>
</feature>
<name>A0ABQ0K002_9BACT</name>
<comment type="caution">
    <text evidence="2">The sequence shown here is derived from an EMBL/GenBank/DDBJ whole genome shotgun (WGS) entry which is preliminary data.</text>
</comment>
<evidence type="ECO:0000313" key="2">
    <source>
        <dbReference type="EMBL" id="GAN34263.1"/>
    </source>
</evidence>
<dbReference type="Gene3D" id="3.90.10.10">
    <property type="entry name" value="Cytochrome C3"/>
    <property type="match status" value="1"/>
</dbReference>
<dbReference type="RefSeq" id="WP_052564299.1">
    <property type="nucleotide sequence ID" value="NZ_BAFN01000001.1"/>
</dbReference>
<proteinExistence type="predicted"/>
<dbReference type="Proteomes" id="UP000032309">
    <property type="component" value="Unassembled WGS sequence"/>
</dbReference>
<accession>A0ABQ0K002</accession>
<dbReference type="SUPFAM" id="SSF48695">
    <property type="entry name" value="Multiheme cytochromes"/>
    <property type="match status" value="1"/>
</dbReference>
<sequence>MFLRLISSVCLLFALAQRLAMGDSSNYKTQKMPLWSSSDAVQITRNENGVKKCTGENHWNELKQSDYQGVTHSCIDRCHVNYLAYENPYQKRVFRHKIHSPGKGFECGLCHTNDAVGSKTHGKLIVQNKDCLTCHHRDKAAEDCWHCHEGIKEYMEGNIERFNTKVPDLMARDVSCTGCHELAPDGASFKPVRECCIECHDSSDSYGKIYDIWKKILHDECKQCEEKEMDITLANQHAIYYPDSFFVSRLMKATSHILARDIPKLHDAGEKSEVKSLQKKTYSPVDFHNRQELLQFIRANGMHNIILSQLLLQHIKTEQQRLRNDR</sequence>
<dbReference type="CDD" id="cd08168">
    <property type="entry name" value="Cytochrom_C3"/>
    <property type="match status" value="1"/>
</dbReference>
<evidence type="ECO:0000313" key="3">
    <source>
        <dbReference type="Proteomes" id="UP000032309"/>
    </source>
</evidence>
<dbReference type="InterPro" id="IPR036280">
    <property type="entry name" value="Multihaem_cyt_sf"/>
</dbReference>
<gene>
    <name evidence="2" type="ORF">BROSI_A2799</name>
</gene>
<protein>
    <submittedName>
        <fullName evidence="2">Hypothetical heme protein</fullName>
    </submittedName>
</protein>